<dbReference type="OrthoDB" id="1678773at2"/>
<dbReference type="Proteomes" id="UP000276437">
    <property type="component" value="Chromosome"/>
</dbReference>
<accession>A0A348AHI3</accession>
<sequence length="237" mass="26002">MKNKVGIVLLGAMLATQVGFASPLTDYSAGKVSLDLNFVADSKIKVTNKVADYPNSSLQYDTKQHLDFNLTAGLGQGFGINYGSISADSGWAYNSDTDNVSKYKVDFREFNLLKSLNKQSAVFVGMVQAKSDYTVQNPLDTSATFGVSSDRRTLWQIGLIGNTPISKDMNAYGAVAFGKDLTSYEIGLAQKLNKNIELNISYLEKRVKNLHFYDEAAGSFNQDVTFNGMHYGVTCKF</sequence>
<feature type="signal peptide" evidence="1">
    <location>
        <begin position="1"/>
        <end position="21"/>
    </location>
</feature>
<name>A0A348AHI3_9FIRM</name>
<feature type="chain" id="PRO_5016756766" description="Outer membrane protein beta-barrel domain-containing protein" evidence="1">
    <location>
        <begin position="22"/>
        <end position="237"/>
    </location>
</feature>
<dbReference type="KEGG" id="mana:MAMMFC1_01182"/>
<dbReference type="AlphaFoldDB" id="A0A348AHI3"/>
<organism evidence="2 3">
    <name type="scientific">Methylomusa anaerophila</name>
    <dbReference type="NCBI Taxonomy" id="1930071"/>
    <lineage>
        <taxon>Bacteria</taxon>
        <taxon>Bacillati</taxon>
        <taxon>Bacillota</taxon>
        <taxon>Negativicutes</taxon>
        <taxon>Selenomonadales</taxon>
        <taxon>Sporomusaceae</taxon>
        <taxon>Methylomusa</taxon>
    </lineage>
</organism>
<proteinExistence type="predicted"/>
<keyword evidence="1" id="KW-0732">Signal</keyword>
<dbReference type="RefSeq" id="WP_126307296.1">
    <property type="nucleotide sequence ID" value="NZ_AP018449.1"/>
</dbReference>
<reference evidence="2 3" key="1">
    <citation type="journal article" date="2018" name="Int. J. Syst. Evol. Microbiol.">
        <title>Methylomusa anaerophila gen. nov., sp. nov., an anaerobic methanol-utilizing bacterium isolated from a microbial fuel cell.</title>
        <authorList>
            <person name="Amano N."/>
            <person name="Yamamuro A."/>
            <person name="Miyahara M."/>
            <person name="Kouzuma A."/>
            <person name="Abe T."/>
            <person name="Watanabe K."/>
        </authorList>
    </citation>
    <scope>NUCLEOTIDE SEQUENCE [LARGE SCALE GENOMIC DNA]</scope>
    <source>
        <strain evidence="2 3">MMFC1</strain>
    </source>
</reference>
<protein>
    <recommendedName>
        <fullName evidence="4">Outer membrane protein beta-barrel domain-containing protein</fullName>
    </recommendedName>
</protein>
<evidence type="ECO:0000313" key="3">
    <source>
        <dbReference type="Proteomes" id="UP000276437"/>
    </source>
</evidence>
<dbReference type="EMBL" id="AP018449">
    <property type="protein sequence ID" value="BBB90531.1"/>
    <property type="molecule type" value="Genomic_DNA"/>
</dbReference>
<evidence type="ECO:0008006" key="4">
    <source>
        <dbReference type="Google" id="ProtNLM"/>
    </source>
</evidence>
<evidence type="ECO:0000313" key="2">
    <source>
        <dbReference type="EMBL" id="BBB90531.1"/>
    </source>
</evidence>
<gene>
    <name evidence="2" type="ORF">MAMMFC1_01182</name>
</gene>
<keyword evidence="3" id="KW-1185">Reference proteome</keyword>
<evidence type="ECO:0000256" key="1">
    <source>
        <dbReference type="SAM" id="SignalP"/>
    </source>
</evidence>